<dbReference type="EMBL" id="GBXM01080053">
    <property type="protein sequence ID" value="JAH28524.1"/>
    <property type="molecule type" value="Transcribed_RNA"/>
</dbReference>
<reference evidence="1" key="2">
    <citation type="journal article" date="2015" name="Fish Shellfish Immunol.">
        <title>Early steps in the European eel (Anguilla anguilla)-Vibrio vulnificus interaction in the gills: Role of the RtxA13 toxin.</title>
        <authorList>
            <person name="Callol A."/>
            <person name="Pajuelo D."/>
            <person name="Ebbesson L."/>
            <person name="Teles M."/>
            <person name="MacKenzie S."/>
            <person name="Amaro C."/>
        </authorList>
    </citation>
    <scope>NUCLEOTIDE SEQUENCE</scope>
</reference>
<organism evidence="1">
    <name type="scientific">Anguilla anguilla</name>
    <name type="common">European freshwater eel</name>
    <name type="synonym">Muraena anguilla</name>
    <dbReference type="NCBI Taxonomy" id="7936"/>
    <lineage>
        <taxon>Eukaryota</taxon>
        <taxon>Metazoa</taxon>
        <taxon>Chordata</taxon>
        <taxon>Craniata</taxon>
        <taxon>Vertebrata</taxon>
        <taxon>Euteleostomi</taxon>
        <taxon>Actinopterygii</taxon>
        <taxon>Neopterygii</taxon>
        <taxon>Teleostei</taxon>
        <taxon>Anguilliformes</taxon>
        <taxon>Anguillidae</taxon>
        <taxon>Anguilla</taxon>
    </lineage>
</organism>
<evidence type="ECO:0000313" key="1">
    <source>
        <dbReference type="EMBL" id="JAH28524.1"/>
    </source>
</evidence>
<reference evidence="1" key="1">
    <citation type="submission" date="2014-11" db="EMBL/GenBank/DDBJ databases">
        <authorList>
            <person name="Amaro Gonzalez C."/>
        </authorList>
    </citation>
    <scope>NUCLEOTIDE SEQUENCE</scope>
</reference>
<accession>A0A0E9RHE4</accession>
<protein>
    <submittedName>
        <fullName evidence="1">Uncharacterized protein</fullName>
    </submittedName>
</protein>
<dbReference type="AlphaFoldDB" id="A0A0E9RHE4"/>
<proteinExistence type="predicted"/>
<name>A0A0E9RHE4_ANGAN</name>
<sequence>MLKICNVLGCACYQKNVSTQGSQTPVLEDYSLLPIRRQFRPGCADSLANQRLGLCT</sequence>